<dbReference type="InterPro" id="IPR057207">
    <property type="entry name" value="FBXL15_LRR"/>
</dbReference>
<dbReference type="EMBL" id="DAKRPA010000111">
    <property type="protein sequence ID" value="DAZ98257.1"/>
    <property type="molecule type" value="Genomic_DNA"/>
</dbReference>
<dbReference type="PANTHER" id="PTHR13318">
    <property type="entry name" value="PARTNER OF PAIRED, ISOFORM B-RELATED"/>
    <property type="match status" value="1"/>
</dbReference>
<dbReference type="Gene3D" id="3.80.10.10">
    <property type="entry name" value="Ribonuclease Inhibitor"/>
    <property type="match status" value="2"/>
</dbReference>
<reference evidence="3" key="1">
    <citation type="submission" date="2022-11" db="EMBL/GenBank/DDBJ databases">
        <authorList>
            <person name="Morgan W.R."/>
            <person name="Tartar A."/>
        </authorList>
    </citation>
    <scope>NUCLEOTIDE SEQUENCE</scope>
    <source>
        <strain evidence="3">ARSEF 373</strain>
    </source>
</reference>
<feature type="domain" description="F-box/LRR-repeat protein 15-like leucin rich repeat" evidence="2">
    <location>
        <begin position="222"/>
        <end position="342"/>
    </location>
</feature>
<dbReference type="SUPFAM" id="SSF52047">
    <property type="entry name" value="RNI-like"/>
    <property type="match status" value="1"/>
</dbReference>
<sequence length="524" mass="56872">MAPKAARKARSRRSRGDNGAATQETTTDMDAHSTGAATTATSVDGDGPRVPGVSRERALFFATGQRAAAPTSPRGAPEAWPGYFQTARDLSENRLAAQAARVEELQKKDQAASDGADQKWSPRKKPRQTILTTEAIVPSLRDMALATLAQCVEQIEALGAMDAASRHEIARIVAANRRMTPDVLRLFIFAGVDGVDVPDCSAIDEESFVATVRASTEGEGLKLTVLRLGLCGRCITDCVIEELGNALQTVEILSLRGCYRLSDAGCKLLVRECAPSLREFELSCNQRISKTAIDHLSELKQLSSLTIAECPQLDDAALEALLSMTNLRKLSLDQMEKISDEFVCQLVQKLPHLEEVSLARCSQLTDVAVRTLLESCRELKVLDLSDLDKITDAALEAVRTLRHPLRQIKLRRCLLLTDAAVDHVAFGAQSYLEDLVVSSVPQLTNAAITSLQAHCGATIRALDVSFCRKITEDALGIFTDSAHSLKSLALLGCTQVSARFLQCHSQEDLVITGHPLLTGLTLRY</sequence>
<evidence type="ECO:0000313" key="3">
    <source>
        <dbReference type="EMBL" id="DAZ98257.1"/>
    </source>
</evidence>
<organism evidence="3 4">
    <name type="scientific">Lagenidium giganteum</name>
    <dbReference type="NCBI Taxonomy" id="4803"/>
    <lineage>
        <taxon>Eukaryota</taxon>
        <taxon>Sar</taxon>
        <taxon>Stramenopiles</taxon>
        <taxon>Oomycota</taxon>
        <taxon>Peronosporomycetes</taxon>
        <taxon>Pythiales</taxon>
        <taxon>Pythiaceae</taxon>
    </lineage>
</organism>
<feature type="compositionally biased region" description="Basic residues" evidence="1">
    <location>
        <begin position="1"/>
        <end position="13"/>
    </location>
</feature>
<protein>
    <recommendedName>
        <fullName evidence="2">F-box/LRR-repeat protein 15-like leucin rich repeat domain-containing protein</fullName>
    </recommendedName>
</protein>
<name>A0AAV2YTB7_9STRA</name>
<proteinExistence type="predicted"/>
<feature type="region of interest" description="Disordered" evidence="1">
    <location>
        <begin position="1"/>
        <end position="79"/>
    </location>
</feature>
<gene>
    <name evidence="3" type="ORF">N0F65_008942</name>
</gene>
<feature type="domain" description="F-box/LRR-repeat protein 15-like leucin rich repeat" evidence="2">
    <location>
        <begin position="352"/>
        <end position="505"/>
    </location>
</feature>
<dbReference type="InterPro" id="IPR006553">
    <property type="entry name" value="Leu-rich_rpt_Cys-con_subtyp"/>
</dbReference>
<dbReference type="Proteomes" id="UP001146120">
    <property type="component" value="Unassembled WGS sequence"/>
</dbReference>
<keyword evidence="4" id="KW-1185">Reference proteome</keyword>
<reference evidence="3" key="2">
    <citation type="journal article" date="2023" name="Microbiol Resour">
        <title>Decontamination and Annotation of the Draft Genome Sequence of the Oomycete Lagenidium giganteum ARSEF 373.</title>
        <authorList>
            <person name="Morgan W.R."/>
            <person name="Tartar A."/>
        </authorList>
    </citation>
    <scope>NUCLEOTIDE SEQUENCE</scope>
    <source>
        <strain evidence="3">ARSEF 373</strain>
    </source>
</reference>
<accession>A0AAV2YTB7</accession>
<feature type="compositionally biased region" description="Basic and acidic residues" evidence="1">
    <location>
        <begin position="101"/>
        <end position="111"/>
    </location>
</feature>
<evidence type="ECO:0000256" key="1">
    <source>
        <dbReference type="SAM" id="MobiDB-lite"/>
    </source>
</evidence>
<comment type="caution">
    <text evidence="3">The sequence shown here is derived from an EMBL/GenBank/DDBJ whole genome shotgun (WGS) entry which is preliminary data.</text>
</comment>
<dbReference type="InterPro" id="IPR032675">
    <property type="entry name" value="LRR_dom_sf"/>
</dbReference>
<evidence type="ECO:0000313" key="4">
    <source>
        <dbReference type="Proteomes" id="UP001146120"/>
    </source>
</evidence>
<evidence type="ECO:0000259" key="2">
    <source>
        <dbReference type="Pfam" id="PF25372"/>
    </source>
</evidence>
<feature type="compositionally biased region" description="Low complexity" evidence="1">
    <location>
        <begin position="32"/>
        <end position="45"/>
    </location>
</feature>
<dbReference type="Pfam" id="PF25372">
    <property type="entry name" value="DUF7885"/>
    <property type="match status" value="2"/>
</dbReference>
<dbReference type="GO" id="GO:0031146">
    <property type="term" value="P:SCF-dependent proteasomal ubiquitin-dependent protein catabolic process"/>
    <property type="evidence" value="ECO:0007669"/>
    <property type="project" value="TreeGrafter"/>
</dbReference>
<feature type="region of interest" description="Disordered" evidence="1">
    <location>
        <begin position="101"/>
        <end position="126"/>
    </location>
</feature>
<dbReference type="GO" id="GO:0019005">
    <property type="term" value="C:SCF ubiquitin ligase complex"/>
    <property type="evidence" value="ECO:0007669"/>
    <property type="project" value="TreeGrafter"/>
</dbReference>
<dbReference type="AlphaFoldDB" id="A0AAV2YTB7"/>
<dbReference type="SMART" id="SM00367">
    <property type="entry name" value="LRR_CC"/>
    <property type="match status" value="10"/>
</dbReference>